<evidence type="ECO:0000313" key="3">
    <source>
        <dbReference type="Proteomes" id="UP000184085"/>
    </source>
</evidence>
<evidence type="ECO:0000313" key="2">
    <source>
        <dbReference type="EMBL" id="SCM68570.1"/>
    </source>
</evidence>
<evidence type="ECO:0008006" key="4">
    <source>
        <dbReference type="Google" id="ProtNLM"/>
    </source>
</evidence>
<dbReference type="AlphaFoldDB" id="A0A1M4N123"/>
<keyword evidence="1" id="KW-0732">Signal</keyword>
<dbReference type="Proteomes" id="UP000184085">
    <property type="component" value="Unassembled WGS sequence"/>
</dbReference>
<reference evidence="3" key="1">
    <citation type="submission" date="2016-09" db="EMBL/GenBank/DDBJ databases">
        <authorList>
            <person name="Wibberg D."/>
        </authorList>
    </citation>
    <scope>NUCLEOTIDE SEQUENCE [LARGE SCALE GENOMIC DNA]</scope>
</reference>
<feature type="chain" id="PRO_5009906686" description="Secreted protein" evidence="1">
    <location>
        <begin position="19"/>
        <end position="131"/>
    </location>
</feature>
<dbReference type="RefSeq" id="WP_072707202.1">
    <property type="nucleotide sequence ID" value="NZ_FMJB01000055.1"/>
</dbReference>
<dbReference type="EMBL" id="FMJB01000055">
    <property type="protein sequence ID" value="SCM68570.1"/>
    <property type="molecule type" value="Genomic_DNA"/>
</dbReference>
<accession>A0A1M4N123</accession>
<proteinExistence type="predicted"/>
<keyword evidence="3" id="KW-1185">Reference proteome</keyword>
<protein>
    <recommendedName>
        <fullName evidence="4">Secreted protein</fullName>
    </recommendedName>
</protein>
<evidence type="ECO:0000256" key="1">
    <source>
        <dbReference type="SAM" id="SignalP"/>
    </source>
</evidence>
<name>A0A1M4N123_9RHOB</name>
<feature type="signal peptide" evidence="1">
    <location>
        <begin position="1"/>
        <end position="18"/>
    </location>
</feature>
<gene>
    <name evidence="2" type="ORF">KARMA_2793</name>
</gene>
<sequence length="131" mass="14589">MLRLITFIALIFPALGHAETLLSAEEFAARVEGKVLTYGLSGEPYGAEEYLPDRRVRWSFLDGECDEGFWYPEGDAICFVYQDTPTPQCWKFFDSGAGIRADFLSDPADDSLYEVDRGEGPLYCTGPEVGV</sequence>
<organism evidence="2 3">
    <name type="scientific">Donghicola eburneus</name>
    <dbReference type="NCBI Taxonomy" id="393278"/>
    <lineage>
        <taxon>Bacteria</taxon>
        <taxon>Pseudomonadati</taxon>
        <taxon>Pseudomonadota</taxon>
        <taxon>Alphaproteobacteria</taxon>
        <taxon>Rhodobacterales</taxon>
        <taxon>Roseobacteraceae</taxon>
        <taxon>Donghicola</taxon>
    </lineage>
</organism>